<dbReference type="Proteomes" id="UP000693738">
    <property type="component" value="Unassembled WGS sequence"/>
</dbReference>
<comment type="caution">
    <text evidence="3">The sequence shown here is derived from an EMBL/GenBank/DDBJ whole genome shotgun (WGS) entry which is preliminary data.</text>
</comment>
<sequence length="233" mass="25395">MHFSALFSTALLIQVSVAWTLPQFVLAEPVTPTCQCNLGTNDTEYVCSDSRLGPVELPKTLILGTVMSRYDRFGTLTPIEFINTWWNVTKRKGKGGWNYPGNGGFLLDERGVPVKANLTLSVGTLVDRFGPEDGSYLTLAASPFSQRSLPPDSLNTDQNFKNFTNGYHVYNVTKEFKVEAGPIAPAFGQPGLATQFWTGGPALNLTVSELLNKGHLEFIASTQLDIVKTGCGQ</sequence>
<keyword evidence="1" id="KW-0732">Signal</keyword>
<dbReference type="InterPro" id="IPR053024">
    <property type="entry name" value="Fungal_surface_NADase"/>
</dbReference>
<protein>
    <recommendedName>
        <fullName evidence="2">TNT domain-containing protein</fullName>
    </recommendedName>
</protein>
<organism evidence="3 4">
    <name type="scientific">Fusarium equiseti</name>
    <name type="common">Fusarium scirpi</name>
    <dbReference type="NCBI Taxonomy" id="61235"/>
    <lineage>
        <taxon>Eukaryota</taxon>
        <taxon>Fungi</taxon>
        <taxon>Dikarya</taxon>
        <taxon>Ascomycota</taxon>
        <taxon>Pezizomycotina</taxon>
        <taxon>Sordariomycetes</taxon>
        <taxon>Hypocreomycetidae</taxon>
        <taxon>Hypocreales</taxon>
        <taxon>Nectriaceae</taxon>
        <taxon>Fusarium</taxon>
        <taxon>Fusarium incarnatum-equiseti species complex</taxon>
    </lineage>
</organism>
<feature type="domain" description="TNT" evidence="2">
    <location>
        <begin position="119"/>
        <end position="217"/>
    </location>
</feature>
<evidence type="ECO:0000313" key="3">
    <source>
        <dbReference type="EMBL" id="CAG7565980.1"/>
    </source>
</evidence>
<dbReference type="PANTHER" id="PTHR42059">
    <property type="entry name" value="TNT DOMAIN-CONTAINING PROTEIN"/>
    <property type="match status" value="1"/>
</dbReference>
<dbReference type="AlphaFoldDB" id="A0A8J2IYX9"/>
<dbReference type="PANTHER" id="PTHR42059:SF1">
    <property type="entry name" value="TNT DOMAIN-CONTAINING PROTEIN"/>
    <property type="match status" value="1"/>
</dbReference>
<feature type="chain" id="PRO_5035283890" description="TNT domain-containing protein" evidence="1">
    <location>
        <begin position="28"/>
        <end position="233"/>
    </location>
</feature>
<proteinExistence type="predicted"/>
<dbReference type="EMBL" id="CAJSTJ010000195">
    <property type="protein sequence ID" value="CAG7565980.1"/>
    <property type="molecule type" value="Genomic_DNA"/>
</dbReference>
<name>A0A8J2IYX9_FUSEQ</name>
<feature type="signal peptide" evidence="1">
    <location>
        <begin position="1"/>
        <end position="27"/>
    </location>
</feature>
<evidence type="ECO:0000313" key="4">
    <source>
        <dbReference type="Proteomes" id="UP000693738"/>
    </source>
</evidence>
<reference evidence="3" key="1">
    <citation type="submission" date="2021-05" db="EMBL/GenBank/DDBJ databases">
        <authorList>
            <person name="Khan N."/>
        </authorList>
    </citation>
    <scope>NUCLEOTIDE SEQUENCE</scope>
</reference>
<evidence type="ECO:0000259" key="2">
    <source>
        <dbReference type="Pfam" id="PF14021"/>
    </source>
</evidence>
<gene>
    <name evidence="3" type="ORF">FEQUK3_LOCUS11665</name>
</gene>
<dbReference type="Pfam" id="PF14021">
    <property type="entry name" value="TNT"/>
    <property type="match status" value="1"/>
</dbReference>
<evidence type="ECO:0000256" key="1">
    <source>
        <dbReference type="SAM" id="SignalP"/>
    </source>
</evidence>
<accession>A0A8J2IYX9</accession>
<dbReference type="GO" id="GO:0050135">
    <property type="term" value="F:NADP+ nucleosidase activity"/>
    <property type="evidence" value="ECO:0007669"/>
    <property type="project" value="InterPro"/>
</dbReference>
<dbReference type="InterPro" id="IPR025331">
    <property type="entry name" value="TNT"/>
</dbReference>